<evidence type="ECO:0000313" key="1">
    <source>
        <dbReference type="Ensembl" id="ENSPSNP00000026682.1"/>
    </source>
</evidence>
<protein>
    <submittedName>
        <fullName evidence="1">Uncharacterized protein</fullName>
    </submittedName>
</protein>
<dbReference type="Proteomes" id="UP000694554">
    <property type="component" value="Chromosome 20"/>
</dbReference>
<keyword evidence="2" id="KW-1185">Reference proteome</keyword>
<accession>A0A8C9CKV2</accession>
<sequence>MFASPWLSNAALARSASGVLPEAAAPVSDWWLLGWPWAFLVSVLLVHPRPPAPFFSVRWKMEAMATILSSQCSSSSPVEKLSLVKCSLLWKDYLVGVQLSF</sequence>
<dbReference type="Ensembl" id="ENSPSNT00000029997.1">
    <property type="protein sequence ID" value="ENSPSNP00000026682.1"/>
    <property type="gene ID" value="ENSPSNG00000019458.1"/>
</dbReference>
<organism evidence="1 2">
    <name type="scientific">Phocoena sinus</name>
    <name type="common">Vaquita</name>
    <dbReference type="NCBI Taxonomy" id="42100"/>
    <lineage>
        <taxon>Eukaryota</taxon>
        <taxon>Metazoa</taxon>
        <taxon>Chordata</taxon>
        <taxon>Craniata</taxon>
        <taxon>Vertebrata</taxon>
        <taxon>Euteleostomi</taxon>
        <taxon>Mammalia</taxon>
        <taxon>Eutheria</taxon>
        <taxon>Laurasiatheria</taxon>
        <taxon>Artiodactyla</taxon>
        <taxon>Whippomorpha</taxon>
        <taxon>Cetacea</taxon>
        <taxon>Odontoceti</taxon>
        <taxon>Phocoenidae</taxon>
        <taxon>Phocoena</taxon>
    </lineage>
</organism>
<reference evidence="1" key="3">
    <citation type="submission" date="2025-09" db="UniProtKB">
        <authorList>
            <consortium name="Ensembl"/>
        </authorList>
    </citation>
    <scope>IDENTIFICATION</scope>
</reference>
<name>A0A8C9CKV2_PHOSS</name>
<evidence type="ECO:0000313" key="2">
    <source>
        <dbReference type="Proteomes" id="UP000694554"/>
    </source>
</evidence>
<proteinExistence type="predicted"/>
<reference evidence="1" key="2">
    <citation type="submission" date="2025-08" db="UniProtKB">
        <authorList>
            <consortium name="Ensembl"/>
        </authorList>
    </citation>
    <scope>IDENTIFICATION</scope>
</reference>
<dbReference type="GeneTree" id="ENSGT01140000282628"/>
<reference evidence="1" key="1">
    <citation type="submission" date="2019-08" db="EMBL/GenBank/DDBJ databases">
        <title>Phocoena sinus (Vaquita) genome, mPhoSin1, primary haplotype.</title>
        <authorList>
            <person name="Morin P."/>
            <person name="Mountcastle J."/>
            <person name="Fungtammasan C."/>
            <person name="Rhie A."/>
            <person name="Rojas-Bracho L."/>
            <person name="Smith C.R."/>
            <person name="Taylor B.L."/>
            <person name="Gulland F.M.D."/>
            <person name="Musser W."/>
            <person name="Houck M."/>
            <person name="Haase B."/>
            <person name="Paez S."/>
            <person name="Howe K."/>
            <person name="Torrance J."/>
            <person name="Formenti G."/>
            <person name="Phillippy A."/>
            <person name="Ryder O."/>
            <person name="Jarvis E.D."/>
            <person name="Fedrigo O."/>
        </authorList>
    </citation>
    <scope>NUCLEOTIDE SEQUENCE [LARGE SCALE GENOMIC DNA]</scope>
</reference>
<dbReference type="AlphaFoldDB" id="A0A8C9CKV2"/>